<comment type="caution">
    <text evidence="1">The sequence shown here is derived from an EMBL/GenBank/DDBJ whole genome shotgun (WGS) entry which is preliminary data.</text>
</comment>
<dbReference type="STRING" id="888743.HMPREF9141_0831"/>
<organism evidence="1 2">
    <name type="scientific">Prevotella multiformis DSM 16608</name>
    <dbReference type="NCBI Taxonomy" id="888743"/>
    <lineage>
        <taxon>Bacteria</taxon>
        <taxon>Pseudomonadati</taxon>
        <taxon>Bacteroidota</taxon>
        <taxon>Bacteroidia</taxon>
        <taxon>Bacteroidales</taxon>
        <taxon>Prevotellaceae</taxon>
        <taxon>Prevotella</taxon>
    </lineage>
</organism>
<keyword evidence="2" id="KW-1185">Reference proteome</keyword>
<sequence length="72" mass="8145">MTNCRIQMEDFSPVGKIKGDDMEVVSFLILLLNTLQIKEFGFLRLTAKSWHSQSGFQKGLTCNANKAYLGFN</sequence>
<gene>
    <name evidence="1" type="ORF">HMPREF9141_0831</name>
</gene>
<name>F0F5G5_9BACT</name>
<protein>
    <submittedName>
        <fullName evidence="1">Uncharacterized protein</fullName>
    </submittedName>
</protein>
<evidence type="ECO:0000313" key="2">
    <source>
        <dbReference type="Proteomes" id="UP000005697"/>
    </source>
</evidence>
<reference evidence="1 2" key="1">
    <citation type="submission" date="2011-01" db="EMBL/GenBank/DDBJ databases">
        <authorList>
            <person name="Muzny D."/>
            <person name="Qin X."/>
            <person name="Deng J."/>
            <person name="Jiang H."/>
            <person name="Liu Y."/>
            <person name="Qu J."/>
            <person name="Song X.-Z."/>
            <person name="Zhang L."/>
            <person name="Thornton R."/>
            <person name="Coyle M."/>
            <person name="Francisco L."/>
            <person name="Jackson L."/>
            <person name="Javaid M."/>
            <person name="Korchina V."/>
            <person name="Kovar C."/>
            <person name="Mata R."/>
            <person name="Mathew T."/>
            <person name="Ngo R."/>
            <person name="Nguyen L."/>
            <person name="Nguyen N."/>
            <person name="Okwuonu G."/>
            <person name="Ongeri F."/>
            <person name="Pham C."/>
            <person name="Simmons D."/>
            <person name="Wilczek-Boney K."/>
            <person name="Hale W."/>
            <person name="Jakkamsetti A."/>
            <person name="Pham P."/>
            <person name="Ruth R."/>
            <person name="San Lucas F."/>
            <person name="Warren J."/>
            <person name="Zhang J."/>
            <person name="Zhao Z."/>
            <person name="Zhou C."/>
            <person name="Zhu D."/>
            <person name="Lee S."/>
            <person name="Bess C."/>
            <person name="Blankenburg K."/>
            <person name="Forbes L."/>
            <person name="Fu Q."/>
            <person name="Gubbala S."/>
            <person name="Hirani K."/>
            <person name="Jayaseelan J.C."/>
            <person name="Lara F."/>
            <person name="Munidasa M."/>
            <person name="Palculict T."/>
            <person name="Patil S."/>
            <person name="Pu L.-L."/>
            <person name="Saada N."/>
            <person name="Tang L."/>
            <person name="Weissenberger G."/>
            <person name="Zhu Y."/>
            <person name="Hemphill L."/>
            <person name="Shang Y."/>
            <person name="Youmans B."/>
            <person name="Ayvaz T."/>
            <person name="Ross M."/>
            <person name="Santibanez J."/>
            <person name="Aqrawi P."/>
            <person name="Gross S."/>
            <person name="Joshi V."/>
            <person name="Fowler G."/>
            <person name="Nazareth L."/>
            <person name="Reid J."/>
            <person name="Worley K."/>
            <person name="Petrosino J."/>
            <person name="Highlander S."/>
            <person name="Gibbs R."/>
        </authorList>
    </citation>
    <scope>NUCLEOTIDE SEQUENCE [LARGE SCALE GENOMIC DNA]</scope>
    <source>
        <strain evidence="1 2">DSM 16608</strain>
    </source>
</reference>
<dbReference type="EMBL" id="AEWX01000013">
    <property type="protein sequence ID" value="EGC20584.1"/>
    <property type="molecule type" value="Genomic_DNA"/>
</dbReference>
<dbReference type="HOGENOM" id="CLU_2718981_0_0_10"/>
<evidence type="ECO:0000313" key="1">
    <source>
        <dbReference type="EMBL" id="EGC20584.1"/>
    </source>
</evidence>
<proteinExistence type="predicted"/>
<dbReference type="Proteomes" id="UP000005697">
    <property type="component" value="Unassembled WGS sequence"/>
</dbReference>
<accession>F0F5G5</accession>
<dbReference type="AlphaFoldDB" id="F0F5G5"/>